<dbReference type="InterPro" id="IPR018644">
    <property type="entry name" value="DUF2071"/>
</dbReference>
<gene>
    <name evidence="1" type="ORF">UABAM_00765</name>
</gene>
<protein>
    <recommendedName>
        <fullName evidence="3">DUF2071 domain-containing protein</fullName>
    </recommendedName>
</protein>
<dbReference type="OrthoDB" id="150993at2"/>
<dbReference type="RefSeq" id="WP_151966669.1">
    <property type="nucleotide sequence ID" value="NZ_AP019860.1"/>
</dbReference>
<dbReference type="SUPFAM" id="SSF160104">
    <property type="entry name" value="Acetoacetate decarboxylase-like"/>
    <property type="match status" value="1"/>
</dbReference>
<dbReference type="PANTHER" id="PTHR39186">
    <property type="entry name" value="DUF2071 FAMILY PROTEIN"/>
    <property type="match status" value="1"/>
</dbReference>
<evidence type="ECO:0008006" key="3">
    <source>
        <dbReference type="Google" id="ProtNLM"/>
    </source>
</evidence>
<dbReference type="InterPro" id="IPR023375">
    <property type="entry name" value="ADC_dom_sf"/>
</dbReference>
<proteinExistence type="predicted"/>
<organism evidence="1 2">
    <name type="scientific">Uabimicrobium amorphum</name>
    <dbReference type="NCBI Taxonomy" id="2596890"/>
    <lineage>
        <taxon>Bacteria</taxon>
        <taxon>Pseudomonadati</taxon>
        <taxon>Planctomycetota</taxon>
        <taxon>Candidatus Uabimicrobiia</taxon>
        <taxon>Candidatus Uabimicrobiales</taxon>
        <taxon>Candidatus Uabimicrobiaceae</taxon>
        <taxon>Candidatus Uabimicrobium</taxon>
    </lineage>
</organism>
<dbReference type="Pfam" id="PF09844">
    <property type="entry name" value="DUF2071"/>
    <property type="match status" value="1"/>
</dbReference>
<dbReference type="EMBL" id="AP019860">
    <property type="protein sequence ID" value="BBM82422.1"/>
    <property type="molecule type" value="Genomic_DNA"/>
</dbReference>
<evidence type="ECO:0000313" key="2">
    <source>
        <dbReference type="Proteomes" id="UP000326354"/>
    </source>
</evidence>
<keyword evidence="2" id="KW-1185">Reference proteome</keyword>
<evidence type="ECO:0000313" key="1">
    <source>
        <dbReference type="EMBL" id="BBM82422.1"/>
    </source>
</evidence>
<dbReference type="PANTHER" id="PTHR39186:SF1">
    <property type="entry name" value="DUF2071 DOMAIN-CONTAINING PROTEIN"/>
    <property type="match status" value="1"/>
</dbReference>
<name>A0A5S9F2S5_UABAM</name>
<dbReference type="Proteomes" id="UP000326354">
    <property type="component" value="Chromosome"/>
</dbReference>
<sequence>MRRPQLEERLQLRQRPQRANVMYQRWENLLFLHWEYDGETIQKTLPKGLYVDTFDGRAFIGIVPFYMKNIRPRFLPAVPGISNFLEMNLRTYVHDGNGNSGVWFYSLDANQWLAVKLARGLFHLPYFQAKMQAQDINGCIDYNWKRGDHESSFVYTAQQPLQTAEPGTLEFFLVERYILFCMYKNNLYTGHVHHKPYPICQPKLDKWGSDFLDINGFECDRAPVHSLMSPGVDVEVFALEKHGGVK</sequence>
<dbReference type="AlphaFoldDB" id="A0A5S9F2S5"/>
<reference evidence="1 2" key="1">
    <citation type="submission" date="2019-08" db="EMBL/GenBank/DDBJ databases">
        <title>Complete genome sequence of Candidatus Uab amorphum.</title>
        <authorList>
            <person name="Shiratori T."/>
            <person name="Suzuki S."/>
            <person name="Kakizawa Y."/>
            <person name="Ishida K."/>
        </authorList>
    </citation>
    <scope>NUCLEOTIDE SEQUENCE [LARGE SCALE GENOMIC DNA]</scope>
    <source>
        <strain evidence="1 2">SRT547</strain>
    </source>
</reference>
<accession>A0A5S9F2S5</accession>
<dbReference type="KEGG" id="uam:UABAM_00765"/>